<gene>
    <name evidence="2" type="ORF">GCM10011575_29030</name>
</gene>
<dbReference type="InterPro" id="IPR001466">
    <property type="entry name" value="Beta-lactam-related"/>
</dbReference>
<evidence type="ECO:0000313" key="3">
    <source>
        <dbReference type="Proteomes" id="UP000613840"/>
    </source>
</evidence>
<dbReference type="InterPro" id="IPR050491">
    <property type="entry name" value="AmpC-like"/>
</dbReference>
<dbReference type="PANTHER" id="PTHR46825">
    <property type="entry name" value="D-ALANYL-D-ALANINE-CARBOXYPEPTIDASE/ENDOPEPTIDASE AMPH"/>
    <property type="match status" value="1"/>
</dbReference>
<reference evidence="2" key="2">
    <citation type="submission" date="2020-09" db="EMBL/GenBank/DDBJ databases">
        <authorList>
            <person name="Sun Q."/>
            <person name="Zhou Y."/>
        </authorList>
    </citation>
    <scope>NUCLEOTIDE SEQUENCE</scope>
    <source>
        <strain evidence="2">CGMCC 4.7306</strain>
    </source>
</reference>
<dbReference type="SUPFAM" id="SSF56601">
    <property type="entry name" value="beta-lactamase/transpeptidase-like"/>
    <property type="match status" value="1"/>
</dbReference>
<protein>
    <submittedName>
        <fullName evidence="2">Penicillin-binding protein</fullName>
    </submittedName>
</protein>
<dbReference type="Gene3D" id="3.40.710.10">
    <property type="entry name" value="DD-peptidase/beta-lactamase superfamily"/>
    <property type="match status" value="1"/>
</dbReference>
<dbReference type="Proteomes" id="UP000613840">
    <property type="component" value="Unassembled WGS sequence"/>
</dbReference>
<dbReference type="RefSeq" id="WP_188896105.1">
    <property type="nucleotide sequence ID" value="NZ_BMMZ01000007.1"/>
</dbReference>
<proteinExistence type="predicted"/>
<sequence>MRHDTGRVVLTQAAVAAHFTDRIKRGITPSTVYAVFTPEGISFAQGLGDAGSGRTPTVDTAYRIASCTKSFTAATLLIMVERGLVSLEDPIDRYLPTGPLIGPDGAPVDPPTLRQLVTMSAGLPTDDPWADRQESLTAEQFAAALAPGVRFTARPGERYEYSNLGFALLGQVIERVGGRGYVQTVTEELVTPLGLDGIGYDTSVAAPDGIAVGHRRIDGTWTPLPFSAPGAFSPIGGVFATPRALVRWASWLAAAFTESDDHGQPLGRFSRRLMQSIQQPIPSGPGIRGGYGMGLVVEESDRHGTIAGHSGGYPGFGAHMRWHAASGIGVIGLENGTYSRVVAPVTAALRTILDEVLVPDVEPQLWPETAAARLTVERLIRDWDDQVADELFADNVDLDDSLDRRRTSWARLAAEVGLDAEPLPLIDSAPLSTTPAQLSWTIPGRTGTLRCEISLTPQNPPKVQTVRIARG</sequence>
<comment type="caution">
    <text evidence="2">The sequence shown here is derived from an EMBL/GenBank/DDBJ whole genome shotgun (WGS) entry which is preliminary data.</text>
</comment>
<accession>A0A917W6H6</accession>
<dbReference type="AlphaFoldDB" id="A0A917W6H6"/>
<feature type="domain" description="Beta-lactamase-related" evidence="1">
    <location>
        <begin position="17"/>
        <end position="345"/>
    </location>
</feature>
<reference evidence="2" key="1">
    <citation type="journal article" date="2014" name="Int. J. Syst. Evol. Microbiol.">
        <title>Complete genome sequence of Corynebacterium casei LMG S-19264T (=DSM 44701T), isolated from a smear-ripened cheese.</title>
        <authorList>
            <consortium name="US DOE Joint Genome Institute (JGI-PGF)"/>
            <person name="Walter F."/>
            <person name="Albersmeier A."/>
            <person name="Kalinowski J."/>
            <person name="Ruckert C."/>
        </authorList>
    </citation>
    <scope>NUCLEOTIDE SEQUENCE</scope>
    <source>
        <strain evidence="2">CGMCC 4.7306</strain>
    </source>
</reference>
<dbReference type="PANTHER" id="PTHR46825:SF9">
    <property type="entry name" value="BETA-LACTAMASE-RELATED DOMAIN-CONTAINING PROTEIN"/>
    <property type="match status" value="1"/>
</dbReference>
<name>A0A917W6H6_9ACTN</name>
<evidence type="ECO:0000259" key="1">
    <source>
        <dbReference type="Pfam" id="PF00144"/>
    </source>
</evidence>
<evidence type="ECO:0000313" key="2">
    <source>
        <dbReference type="EMBL" id="GGL68635.1"/>
    </source>
</evidence>
<dbReference type="Pfam" id="PF00144">
    <property type="entry name" value="Beta-lactamase"/>
    <property type="match status" value="1"/>
</dbReference>
<organism evidence="2 3">
    <name type="scientific">Microlunatus endophyticus</name>
    <dbReference type="NCBI Taxonomy" id="1716077"/>
    <lineage>
        <taxon>Bacteria</taxon>
        <taxon>Bacillati</taxon>
        <taxon>Actinomycetota</taxon>
        <taxon>Actinomycetes</taxon>
        <taxon>Propionibacteriales</taxon>
        <taxon>Propionibacteriaceae</taxon>
        <taxon>Microlunatus</taxon>
    </lineage>
</organism>
<dbReference type="EMBL" id="BMMZ01000007">
    <property type="protein sequence ID" value="GGL68635.1"/>
    <property type="molecule type" value="Genomic_DNA"/>
</dbReference>
<dbReference type="InterPro" id="IPR012338">
    <property type="entry name" value="Beta-lactam/transpept-like"/>
</dbReference>
<keyword evidence="3" id="KW-1185">Reference proteome</keyword>